<evidence type="ECO:0000313" key="3">
    <source>
        <dbReference type="EMBL" id="QFI76258.1"/>
    </source>
</evidence>
<dbReference type="Gene3D" id="3.40.390.70">
    <property type="match status" value="1"/>
</dbReference>
<sequence>MKLFVCQSCGNVLYFENRACERCGHRVAFLPERETMSALEPDGAGWGTLADKGRGRMLCRNAEYDSCNWLTDADDSTGYCRACRHNGIVPDLSDPAQLAGWRELEVAKHRLFYSLIRWKLPLRTRQEDAEHGLIFNFLADDPSSGQKILTGHDNGLITIALTETDGIERERRRLEMGEPYRTLLGHFRHEVGHYFWDVLVRDGGKLDQCRAVFGDDSVDYGQALQRHYAEGAPADWQQNYVSAYATTHPWEDFAETWAHYLHIVDTLEMASEFGMEVRPKVDRDGELTTRIRFNPYEARDVEAIVNAWLPFTFAMNSVNRAMGMRDLYPFILSPAVVAKLGFIHSLVRDVAKGTSRETSKETSKATSTDLPKPGKA</sequence>
<dbReference type="Pfam" id="PF15887">
    <property type="entry name" value="Peptidase_Mx"/>
    <property type="match status" value="1"/>
</dbReference>
<dbReference type="Proteomes" id="UP000325641">
    <property type="component" value="Chromosome"/>
</dbReference>
<dbReference type="OrthoDB" id="256753at2"/>
<dbReference type="KEGG" id="bbet:F8237_29980"/>
<proteinExistence type="predicted"/>
<evidence type="ECO:0000313" key="4">
    <source>
        <dbReference type="Proteomes" id="UP000325641"/>
    </source>
</evidence>
<dbReference type="InterPro" id="IPR031321">
    <property type="entry name" value="UCP012641"/>
</dbReference>
<gene>
    <name evidence="3" type="ORF">F8237_29980</name>
</gene>
<evidence type="ECO:0000256" key="1">
    <source>
        <dbReference type="SAM" id="MobiDB-lite"/>
    </source>
</evidence>
<dbReference type="RefSeq" id="WP_151649743.1">
    <property type="nucleotide sequence ID" value="NZ_CP044543.1"/>
</dbReference>
<reference evidence="4" key="1">
    <citation type="submission" date="2019-10" db="EMBL/GenBank/DDBJ databases">
        <title>Complete Genome Sequence of Bradyrhizobium betae type strain PL7HG1T.</title>
        <authorList>
            <person name="Bromfield E.S.P."/>
            <person name="Cloutier S."/>
        </authorList>
    </citation>
    <scope>NUCLEOTIDE SEQUENCE [LARGE SCALE GENOMIC DNA]</scope>
    <source>
        <strain evidence="4">PL7HG1</strain>
    </source>
</reference>
<dbReference type="InterPro" id="IPR011201">
    <property type="entry name" value="Zinc-ribbon_6_bact"/>
</dbReference>
<protein>
    <recommendedName>
        <fullName evidence="2">Zinc-ribbon domain-containing protein</fullName>
    </recommendedName>
</protein>
<dbReference type="PIRSF" id="PIRSF012641">
    <property type="entry name" value="UCP012641"/>
    <property type="match status" value="1"/>
</dbReference>
<dbReference type="Pfam" id="PF10005">
    <property type="entry name" value="Zn_ribbon_DZR_6"/>
    <property type="match status" value="1"/>
</dbReference>
<feature type="region of interest" description="Disordered" evidence="1">
    <location>
        <begin position="353"/>
        <end position="376"/>
    </location>
</feature>
<dbReference type="AlphaFoldDB" id="A0A5P6PDS3"/>
<feature type="domain" description="Zinc-ribbon" evidence="2">
    <location>
        <begin position="3"/>
        <end position="94"/>
    </location>
</feature>
<evidence type="ECO:0000259" key="2">
    <source>
        <dbReference type="Pfam" id="PF10005"/>
    </source>
</evidence>
<accession>A0A5P6PDS3</accession>
<organism evidence="3 4">
    <name type="scientific">Bradyrhizobium betae</name>
    <dbReference type="NCBI Taxonomy" id="244734"/>
    <lineage>
        <taxon>Bacteria</taxon>
        <taxon>Pseudomonadati</taxon>
        <taxon>Pseudomonadota</taxon>
        <taxon>Alphaproteobacteria</taxon>
        <taxon>Hyphomicrobiales</taxon>
        <taxon>Nitrobacteraceae</taxon>
        <taxon>Bradyrhizobium</taxon>
    </lineage>
</organism>
<name>A0A5P6PDS3_9BRAD</name>
<feature type="compositionally biased region" description="Basic and acidic residues" evidence="1">
    <location>
        <begin position="353"/>
        <end position="363"/>
    </location>
</feature>
<dbReference type="EMBL" id="CP044543">
    <property type="protein sequence ID" value="QFI76258.1"/>
    <property type="molecule type" value="Genomic_DNA"/>
</dbReference>